<evidence type="ECO:0000256" key="1">
    <source>
        <dbReference type="ARBA" id="ARBA00022723"/>
    </source>
</evidence>
<comment type="caution">
    <text evidence="3">The sequence shown here is derived from an EMBL/GenBank/DDBJ whole genome shotgun (WGS) entry which is preliminary data.</text>
</comment>
<sequence length="153" mass="18034">MKSIISHIEINVLDYPAAIRFYDLVLIPMGFKRLNCMMEWTAYSDGQSKFIICPTDAEFKKEGYHRKRAGLNHLAFYANSREEVDDYYEKTLKQNGIKALYEENAFGDDDYYAVFFEGPDRLKLEYVYAPRYCQEDAWPNNLADEFDPYAIKE</sequence>
<accession>A0A1Y5FD95</accession>
<dbReference type="InterPro" id="IPR029068">
    <property type="entry name" value="Glyas_Bleomycin-R_OHBP_Dase"/>
</dbReference>
<dbReference type="Pfam" id="PF00903">
    <property type="entry name" value="Glyoxalase"/>
    <property type="match status" value="1"/>
</dbReference>
<organism evidence="3 4">
    <name type="scientific">Halobacteriovorax marinus</name>
    <dbReference type="NCBI Taxonomy" id="97084"/>
    <lineage>
        <taxon>Bacteria</taxon>
        <taxon>Pseudomonadati</taxon>
        <taxon>Bdellovibrionota</taxon>
        <taxon>Bacteriovoracia</taxon>
        <taxon>Bacteriovoracales</taxon>
        <taxon>Halobacteriovoraceae</taxon>
        <taxon>Halobacteriovorax</taxon>
    </lineage>
</organism>
<dbReference type="Gene3D" id="3.10.180.10">
    <property type="entry name" value="2,3-Dihydroxybiphenyl 1,2-Dioxygenase, domain 1"/>
    <property type="match status" value="1"/>
</dbReference>
<protein>
    <recommendedName>
        <fullName evidence="2">VOC domain-containing protein</fullName>
    </recommendedName>
</protein>
<evidence type="ECO:0000313" key="3">
    <source>
        <dbReference type="EMBL" id="OUR96830.1"/>
    </source>
</evidence>
<dbReference type="GO" id="GO:0046872">
    <property type="term" value="F:metal ion binding"/>
    <property type="evidence" value="ECO:0007669"/>
    <property type="project" value="UniProtKB-KW"/>
</dbReference>
<dbReference type="InterPro" id="IPR004360">
    <property type="entry name" value="Glyas_Fos-R_dOase_dom"/>
</dbReference>
<dbReference type="SUPFAM" id="SSF54593">
    <property type="entry name" value="Glyoxalase/Bleomycin resistance protein/Dihydroxybiphenyl dioxygenase"/>
    <property type="match status" value="1"/>
</dbReference>
<reference evidence="4" key="1">
    <citation type="journal article" date="2017" name="Proc. Natl. Acad. Sci. U.S.A.">
        <title>Simulation of Deepwater Horizon oil plume reveals substrate specialization within a complex community of hydrocarbon-degraders.</title>
        <authorList>
            <person name="Hu P."/>
            <person name="Dubinsky E.A."/>
            <person name="Probst A.J."/>
            <person name="Wang J."/>
            <person name="Sieber C.M.K."/>
            <person name="Tom L.M."/>
            <person name="Gardinali P."/>
            <person name="Banfield J.F."/>
            <person name="Atlas R.M."/>
            <person name="Andersen G.L."/>
        </authorList>
    </citation>
    <scope>NUCLEOTIDE SEQUENCE [LARGE SCALE GENOMIC DNA]</scope>
</reference>
<feature type="domain" description="VOC" evidence="2">
    <location>
        <begin position="4"/>
        <end position="129"/>
    </location>
</feature>
<dbReference type="PROSITE" id="PS51819">
    <property type="entry name" value="VOC"/>
    <property type="match status" value="1"/>
</dbReference>
<dbReference type="PANTHER" id="PTHR36113:SF6">
    <property type="entry name" value="FOSFOMYCIN RESISTANCE PROTEIN FOSX"/>
    <property type="match status" value="1"/>
</dbReference>
<evidence type="ECO:0000259" key="2">
    <source>
        <dbReference type="PROSITE" id="PS51819"/>
    </source>
</evidence>
<dbReference type="PANTHER" id="PTHR36113">
    <property type="entry name" value="LYASE, PUTATIVE-RELATED-RELATED"/>
    <property type="match status" value="1"/>
</dbReference>
<dbReference type="InterPro" id="IPR051332">
    <property type="entry name" value="Fosfomycin_Res_Enzymes"/>
</dbReference>
<proteinExistence type="predicted"/>
<keyword evidence="1" id="KW-0479">Metal-binding</keyword>
<dbReference type="InterPro" id="IPR037523">
    <property type="entry name" value="VOC_core"/>
</dbReference>
<name>A0A1Y5FD95_9BACT</name>
<gene>
    <name evidence="3" type="ORF">A9Q84_10860</name>
</gene>
<dbReference type="EMBL" id="MAAO01000006">
    <property type="protein sequence ID" value="OUR96830.1"/>
    <property type="molecule type" value="Genomic_DNA"/>
</dbReference>
<dbReference type="AlphaFoldDB" id="A0A1Y5FD95"/>
<evidence type="ECO:0000313" key="4">
    <source>
        <dbReference type="Proteomes" id="UP000196531"/>
    </source>
</evidence>
<dbReference type="Proteomes" id="UP000196531">
    <property type="component" value="Unassembled WGS sequence"/>
</dbReference>